<dbReference type="OrthoDB" id="630895at2759"/>
<name>A0A9W9CRK7_9PLEO</name>
<sequence>MSAQTSEYASPAFVLLTDRLIIVPTPIAISVPLYRKLYASLHASPAFCEMAFSHHFPAVTWNDQQTYEVIHTRDVVRCWAKRGLGDFAVGVRPKDEVLGGSRRVIEGSSPACTIVELSSPTALNDVEWAGYAGVRNAITTSLPDQEPNDPPLPPWQEMIELRYGVAQDYWGKGLAREAAEAVMQWAVSERGIKKFIAETEKTNPRSGRVLEKMGFRMSGTTYWKEPTEDEWERVAI</sequence>
<dbReference type="PANTHER" id="PTHR43792:SF16">
    <property type="entry name" value="N-ACETYLTRANSFERASE DOMAIN-CONTAINING PROTEIN"/>
    <property type="match status" value="1"/>
</dbReference>
<organism evidence="2 3">
    <name type="scientific">Neocucurbitaria cava</name>
    <dbReference type="NCBI Taxonomy" id="798079"/>
    <lineage>
        <taxon>Eukaryota</taxon>
        <taxon>Fungi</taxon>
        <taxon>Dikarya</taxon>
        <taxon>Ascomycota</taxon>
        <taxon>Pezizomycotina</taxon>
        <taxon>Dothideomycetes</taxon>
        <taxon>Pleosporomycetidae</taxon>
        <taxon>Pleosporales</taxon>
        <taxon>Pleosporineae</taxon>
        <taxon>Cucurbitariaceae</taxon>
        <taxon>Neocucurbitaria</taxon>
    </lineage>
</organism>
<dbReference type="Gene3D" id="3.40.630.30">
    <property type="match status" value="1"/>
</dbReference>
<evidence type="ECO:0000313" key="3">
    <source>
        <dbReference type="Proteomes" id="UP001140560"/>
    </source>
</evidence>
<dbReference type="InterPro" id="IPR016181">
    <property type="entry name" value="Acyl_CoA_acyltransferase"/>
</dbReference>
<dbReference type="SUPFAM" id="SSF55729">
    <property type="entry name" value="Acyl-CoA N-acyltransferases (Nat)"/>
    <property type="match status" value="1"/>
</dbReference>
<keyword evidence="3" id="KW-1185">Reference proteome</keyword>
<comment type="caution">
    <text evidence="2">The sequence shown here is derived from an EMBL/GenBank/DDBJ whole genome shotgun (WGS) entry which is preliminary data.</text>
</comment>
<proteinExistence type="predicted"/>
<accession>A0A9W9CRK7</accession>
<dbReference type="Proteomes" id="UP001140560">
    <property type="component" value="Unassembled WGS sequence"/>
</dbReference>
<evidence type="ECO:0000259" key="1">
    <source>
        <dbReference type="PROSITE" id="PS51186"/>
    </source>
</evidence>
<dbReference type="Pfam" id="PF13302">
    <property type="entry name" value="Acetyltransf_3"/>
    <property type="match status" value="1"/>
</dbReference>
<reference evidence="2" key="1">
    <citation type="submission" date="2022-10" db="EMBL/GenBank/DDBJ databases">
        <title>Tapping the CABI collections for fungal endophytes: first genome assemblies for Collariella, Neodidymelliopsis, Ascochyta clinopodiicola, Didymella pomorum, Didymosphaeria variabile, Neocosmospora piperis and Neocucurbitaria cava.</title>
        <authorList>
            <person name="Hill R."/>
        </authorList>
    </citation>
    <scope>NUCLEOTIDE SEQUENCE</scope>
    <source>
        <strain evidence="2">IMI 356814</strain>
    </source>
</reference>
<dbReference type="PROSITE" id="PS51186">
    <property type="entry name" value="GNAT"/>
    <property type="match status" value="1"/>
</dbReference>
<dbReference type="CDD" id="cd04301">
    <property type="entry name" value="NAT_SF"/>
    <property type="match status" value="1"/>
</dbReference>
<feature type="domain" description="N-acetyltransferase" evidence="1">
    <location>
        <begin position="153"/>
        <end position="236"/>
    </location>
</feature>
<gene>
    <name evidence="2" type="ORF">N0V83_000006</name>
</gene>
<dbReference type="AlphaFoldDB" id="A0A9W9CRK7"/>
<dbReference type="InterPro" id="IPR000182">
    <property type="entry name" value="GNAT_dom"/>
</dbReference>
<protein>
    <recommendedName>
        <fullName evidence="1">N-acetyltransferase domain-containing protein</fullName>
    </recommendedName>
</protein>
<evidence type="ECO:0000313" key="2">
    <source>
        <dbReference type="EMBL" id="KAJ4377183.1"/>
    </source>
</evidence>
<dbReference type="EMBL" id="JAPEUY010000001">
    <property type="protein sequence ID" value="KAJ4377183.1"/>
    <property type="molecule type" value="Genomic_DNA"/>
</dbReference>
<dbReference type="GO" id="GO:0016747">
    <property type="term" value="F:acyltransferase activity, transferring groups other than amino-acyl groups"/>
    <property type="evidence" value="ECO:0007669"/>
    <property type="project" value="InterPro"/>
</dbReference>
<dbReference type="InterPro" id="IPR051531">
    <property type="entry name" value="N-acetyltransferase"/>
</dbReference>
<dbReference type="PANTHER" id="PTHR43792">
    <property type="entry name" value="GNAT FAMILY, PUTATIVE (AFU_ORTHOLOGUE AFUA_3G00765)-RELATED-RELATED"/>
    <property type="match status" value="1"/>
</dbReference>